<organism evidence="2 3">
    <name type="scientific">Fomitopsis schrenkii</name>
    <name type="common">Brown rot fungus</name>
    <dbReference type="NCBI Taxonomy" id="2126942"/>
    <lineage>
        <taxon>Eukaryota</taxon>
        <taxon>Fungi</taxon>
        <taxon>Dikarya</taxon>
        <taxon>Basidiomycota</taxon>
        <taxon>Agaricomycotina</taxon>
        <taxon>Agaricomycetes</taxon>
        <taxon>Polyporales</taxon>
        <taxon>Fomitopsis</taxon>
    </lineage>
</organism>
<feature type="region of interest" description="Disordered" evidence="1">
    <location>
        <begin position="1"/>
        <end position="113"/>
    </location>
</feature>
<dbReference type="STRING" id="743788.S8DV46"/>
<feature type="compositionally biased region" description="Basic and acidic residues" evidence="1">
    <location>
        <begin position="65"/>
        <end position="78"/>
    </location>
</feature>
<protein>
    <submittedName>
        <fullName evidence="2">Uncharacterized protein</fullName>
    </submittedName>
</protein>
<feature type="compositionally biased region" description="Gly residues" evidence="1">
    <location>
        <begin position="25"/>
        <end position="34"/>
    </location>
</feature>
<dbReference type="Proteomes" id="UP000015241">
    <property type="component" value="Unassembled WGS sequence"/>
</dbReference>
<evidence type="ECO:0000256" key="1">
    <source>
        <dbReference type="SAM" id="MobiDB-lite"/>
    </source>
</evidence>
<evidence type="ECO:0000313" key="3">
    <source>
        <dbReference type="Proteomes" id="UP000015241"/>
    </source>
</evidence>
<dbReference type="InParanoid" id="S8DV46"/>
<evidence type="ECO:0000313" key="2">
    <source>
        <dbReference type="EMBL" id="EPS95098.1"/>
    </source>
</evidence>
<dbReference type="AlphaFoldDB" id="S8DV46"/>
<feature type="region of interest" description="Disordered" evidence="1">
    <location>
        <begin position="136"/>
        <end position="231"/>
    </location>
</feature>
<reference evidence="2 3" key="1">
    <citation type="journal article" date="2012" name="Science">
        <title>The Paleozoic origin of enzymatic lignin decomposition reconstructed from 31 fungal genomes.</title>
        <authorList>
            <person name="Floudas D."/>
            <person name="Binder M."/>
            <person name="Riley R."/>
            <person name="Barry K."/>
            <person name="Blanchette R.A."/>
            <person name="Henrissat B."/>
            <person name="Martinez A.T."/>
            <person name="Otillar R."/>
            <person name="Spatafora J.W."/>
            <person name="Yadav J.S."/>
            <person name="Aerts A."/>
            <person name="Benoit I."/>
            <person name="Boyd A."/>
            <person name="Carlson A."/>
            <person name="Copeland A."/>
            <person name="Coutinho P.M."/>
            <person name="de Vries R.P."/>
            <person name="Ferreira P."/>
            <person name="Findley K."/>
            <person name="Foster B."/>
            <person name="Gaskell J."/>
            <person name="Glotzer D."/>
            <person name="Gorecki P."/>
            <person name="Heitman J."/>
            <person name="Hesse C."/>
            <person name="Hori C."/>
            <person name="Igarashi K."/>
            <person name="Jurgens J.A."/>
            <person name="Kallen N."/>
            <person name="Kersten P."/>
            <person name="Kohler A."/>
            <person name="Kuees U."/>
            <person name="Kumar T.K.A."/>
            <person name="Kuo A."/>
            <person name="LaButti K."/>
            <person name="Larrondo L.F."/>
            <person name="Lindquist E."/>
            <person name="Ling A."/>
            <person name="Lombard V."/>
            <person name="Lucas S."/>
            <person name="Lundell T."/>
            <person name="Martin R."/>
            <person name="McLaughlin D.J."/>
            <person name="Morgenstern I."/>
            <person name="Morin E."/>
            <person name="Murat C."/>
            <person name="Nagy L.G."/>
            <person name="Nolan M."/>
            <person name="Ohm R.A."/>
            <person name="Patyshakuliyeva A."/>
            <person name="Rokas A."/>
            <person name="Ruiz-Duenas F.J."/>
            <person name="Sabat G."/>
            <person name="Salamov A."/>
            <person name="Samejima M."/>
            <person name="Schmutz J."/>
            <person name="Slot J.C."/>
            <person name="St John F."/>
            <person name="Stenlid J."/>
            <person name="Sun H."/>
            <person name="Sun S."/>
            <person name="Syed K."/>
            <person name="Tsang A."/>
            <person name="Wiebenga A."/>
            <person name="Young D."/>
            <person name="Pisabarro A."/>
            <person name="Eastwood D.C."/>
            <person name="Martin F."/>
            <person name="Cullen D."/>
            <person name="Grigoriev I.V."/>
            <person name="Hibbett D.S."/>
        </authorList>
    </citation>
    <scope>NUCLEOTIDE SEQUENCE</scope>
    <source>
        <strain evidence="3">FP-58527</strain>
    </source>
</reference>
<dbReference type="EMBL" id="KE504215">
    <property type="protein sequence ID" value="EPS95098.1"/>
    <property type="molecule type" value="Genomic_DNA"/>
</dbReference>
<sequence length="231" mass="24462">MSESPGGGTRKRYSSNFGHRYAATGGAGSEGSAGSGTKEGERVAGASYRSGNTDDDDISAFVQDIDARKPLQRLREQSETSSAESPVEPHDPVEPEGPPLLLARTRTVSMPEPMLATEGAVDERLREMNETFLSTLRGLGDRRRARGDLPSPTGRSERRAASGTPTEERQGGLPLDGARVSPANIGLPAAYRRSRVGSTTSIRSGFSVASGEVLGKMDPEVDDHPGRSNVP</sequence>
<feature type="compositionally biased region" description="Basic and acidic residues" evidence="1">
    <location>
        <begin position="215"/>
        <end position="231"/>
    </location>
</feature>
<proteinExistence type="predicted"/>
<name>S8DV46_FOMSC</name>
<feature type="compositionally biased region" description="Basic and acidic residues" evidence="1">
    <location>
        <begin position="155"/>
        <end position="170"/>
    </location>
</feature>
<keyword evidence="3" id="KW-1185">Reference proteome</keyword>
<dbReference type="HOGENOM" id="CLU_1199851_0_0_1"/>
<accession>S8DV46</accession>
<gene>
    <name evidence="2" type="ORF">FOMPIDRAFT_1054487</name>
</gene>
<dbReference type="OrthoDB" id="70161at2759"/>